<evidence type="ECO:0008006" key="3">
    <source>
        <dbReference type="Google" id="ProtNLM"/>
    </source>
</evidence>
<evidence type="ECO:0000313" key="2">
    <source>
        <dbReference type="Proteomes" id="UP000703661"/>
    </source>
</evidence>
<proteinExistence type="predicted"/>
<accession>A0A9P6MZD2</accession>
<dbReference type="PANTHER" id="PTHR32046:SF11">
    <property type="entry name" value="IMMUNE-ASSOCIATED NUCLEOTIDE-BINDING PROTEIN 10-LIKE"/>
    <property type="match status" value="1"/>
</dbReference>
<dbReference type="Proteomes" id="UP000703661">
    <property type="component" value="Unassembled WGS sequence"/>
</dbReference>
<dbReference type="PANTHER" id="PTHR32046">
    <property type="entry name" value="G DOMAIN-CONTAINING PROTEIN"/>
    <property type="match status" value="1"/>
</dbReference>
<reference evidence="1" key="1">
    <citation type="journal article" date="2020" name="Fungal Divers.">
        <title>Resolving the Mortierellaceae phylogeny through synthesis of multi-gene phylogenetics and phylogenomics.</title>
        <authorList>
            <person name="Vandepol N."/>
            <person name="Liber J."/>
            <person name="Desiro A."/>
            <person name="Na H."/>
            <person name="Kennedy M."/>
            <person name="Barry K."/>
            <person name="Grigoriev I.V."/>
            <person name="Miller A.N."/>
            <person name="O'Donnell K."/>
            <person name="Stajich J.E."/>
            <person name="Bonito G."/>
        </authorList>
    </citation>
    <scope>NUCLEOTIDE SEQUENCE</scope>
    <source>
        <strain evidence="1">NRRL 2769</strain>
    </source>
</reference>
<organism evidence="1 2">
    <name type="scientific">Entomortierella chlamydospora</name>
    <dbReference type="NCBI Taxonomy" id="101097"/>
    <lineage>
        <taxon>Eukaryota</taxon>
        <taxon>Fungi</taxon>
        <taxon>Fungi incertae sedis</taxon>
        <taxon>Mucoromycota</taxon>
        <taxon>Mortierellomycotina</taxon>
        <taxon>Mortierellomycetes</taxon>
        <taxon>Mortierellales</taxon>
        <taxon>Mortierellaceae</taxon>
        <taxon>Entomortierella</taxon>
    </lineage>
</organism>
<evidence type="ECO:0000313" key="1">
    <source>
        <dbReference type="EMBL" id="KAG0019532.1"/>
    </source>
</evidence>
<dbReference type="AlphaFoldDB" id="A0A9P6MZD2"/>
<protein>
    <recommendedName>
        <fullName evidence="3">G domain-containing protein</fullName>
    </recommendedName>
</protein>
<dbReference type="SUPFAM" id="SSF52540">
    <property type="entry name" value="P-loop containing nucleoside triphosphate hydrolases"/>
    <property type="match status" value="1"/>
</dbReference>
<dbReference type="InterPro" id="IPR027417">
    <property type="entry name" value="P-loop_NTPase"/>
</dbReference>
<dbReference type="EMBL" id="JAAAID010000279">
    <property type="protein sequence ID" value="KAG0019532.1"/>
    <property type="molecule type" value="Genomic_DNA"/>
</dbReference>
<sequence length="551" mass="65260">MFWNFFAYLFGGSHHEEVHMEQEEEEDFREKREQYNILLLGETQSGKSTLVQAIKRYVDPMHDIEHELLGSGITSCTSEVRQHIIETDFPEYEVSQTVKSGPMGRTTEELIDTTFFDNIGKDVYEEKLNLFRQLRMYRCNRPGRRHYRFNIFDTPGLNDTYGQDESHIYKILQVMSLAQHIDLVIITIREAAFTPQYQSVLQTYFHVFPELKDNVVFVHTKADYVDLHPLAEKSRLNREERDRKIHAIMGRESCTHFRIDCDLDTNKLVRVCMTQHVIKEILDLATFNKPVIWRSRTMRKTPRMREIDHAVAEILYKLSEVTEATLRYKDSTGADIYGKRRELAKKFIENQIKQDDVRSYISERDSDHPVLLYERNFDQAWKLFDFFRSDNIMSYPAQIATITDLNIRQEHVVKKEEVGGTGYTYYEVKFQREMYKNGIFHVRIFGKSSDVYQEMIDAQNFELERLKYDYQGLVEERNEYESTLCDGQEDILQELDYKRELYETVILHLSADVVCREIFEKLLRMDAYSPLNRNSTKIVQGIYMGHFVGCV</sequence>
<comment type="caution">
    <text evidence="1">The sequence shown here is derived from an EMBL/GenBank/DDBJ whole genome shotgun (WGS) entry which is preliminary data.</text>
</comment>
<keyword evidence="2" id="KW-1185">Reference proteome</keyword>
<gene>
    <name evidence="1" type="ORF">BGZ80_005663</name>
</gene>
<dbReference type="Gene3D" id="3.40.50.300">
    <property type="entry name" value="P-loop containing nucleotide triphosphate hydrolases"/>
    <property type="match status" value="1"/>
</dbReference>
<name>A0A9P6MZD2_9FUNG</name>